<keyword evidence="1" id="KW-0175">Coiled coil</keyword>
<keyword evidence="2" id="KW-1133">Transmembrane helix</keyword>
<evidence type="ECO:0000259" key="3">
    <source>
        <dbReference type="Pfam" id="PF06048"/>
    </source>
</evidence>
<feature type="transmembrane region" description="Helical" evidence="2">
    <location>
        <begin position="176"/>
        <end position="200"/>
    </location>
</feature>
<comment type="caution">
    <text evidence="4">The sequence shown here is derived from an EMBL/GenBank/DDBJ whole genome shotgun (WGS) entry which is preliminary data.</text>
</comment>
<evidence type="ECO:0000256" key="1">
    <source>
        <dbReference type="SAM" id="Coils"/>
    </source>
</evidence>
<sequence length="580" mass="63679">MTSNRERRAKIARLPFSTTDDQVAADNSTAITVRGFGDSEDGRAYVLLSWVDPRDGKRRRELLAPLSQVFAGGDIQKKLADMRAPGLRQQDLARLRDVINSAAEAAPSTFEVATRLGWIKDRFVLPGQVFGKAAGVRIALDAGGREERFSRYRVGGTLKGFRKIAKLAQNNSRLRLQLCVAFAGPIIGLLGVEPVMVLIVGPPGTGKSTLLIVVSSVYGQHSDETIADRLGAVMPLNATVNDLEDELIAARHTFLPLDETRAGAAASVVEFVMRVDSGFEKGRQGSGRTRQAAVVPVVITSNKALDELAPAGEKVDRAHHDRLIGVPFLDEKGRVFEDLHGRDDEKELLADLRALARKNFGVASHHLVEQLVERVDADKDGLTKQLQKWREEYLRAARDLPGPAGGLERVHQRFATLFAAGRFATSTGLVKWHPGLLRKDLLKCALAHAQLCAEAELRQRDPLARLRAYFREHHGEFVDLGKEPERYASRGEALACLGFLFRHGKRGDEVLITEARAAEIVGGETNLTRVRRALDKLGALATAGEHRFSVRRPVGKKRDGERLRLHVLAIRRSALEGVGG</sequence>
<feature type="domain" description="DUF927" evidence="3">
    <location>
        <begin position="29"/>
        <end position="275"/>
    </location>
</feature>
<name>A0ABS5EVJ3_9PROT</name>
<evidence type="ECO:0000313" key="4">
    <source>
        <dbReference type="EMBL" id="MBR0663975.1"/>
    </source>
</evidence>
<evidence type="ECO:0000256" key="2">
    <source>
        <dbReference type="SAM" id="Phobius"/>
    </source>
</evidence>
<protein>
    <submittedName>
        <fullName evidence="4">DUF927 domain-containing protein</fullName>
    </submittedName>
</protein>
<dbReference type="EMBL" id="JAAGBB010000006">
    <property type="protein sequence ID" value="MBR0663975.1"/>
    <property type="molecule type" value="Genomic_DNA"/>
</dbReference>
<organism evidence="4 5">
    <name type="scientific">Plastoroseomonas hellenica</name>
    <dbReference type="NCBI Taxonomy" id="2687306"/>
    <lineage>
        <taxon>Bacteria</taxon>
        <taxon>Pseudomonadati</taxon>
        <taxon>Pseudomonadota</taxon>
        <taxon>Alphaproteobacteria</taxon>
        <taxon>Acetobacterales</taxon>
        <taxon>Acetobacteraceae</taxon>
        <taxon>Plastoroseomonas</taxon>
    </lineage>
</organism>
<keyword evidence="5" id="KW-1185">Reference proteome</keyword>
<dbReference type="Proteomes" id="UP001196870">
    <property type="component" value="Unassembled WGS sequence"/>
</dbReference>
<dbReference type="RefSeq" id="WP_211851579.1">
    <property type="nucleotide sequence ID" value="NZ_JAAGBB010000006.1"/>
</dbReference>
<dbReference type="InterPro" id="IPR027417">
    <property type="entry name" value="P-loop_NTPase"/>
</dbReference>
<gene>
    <name evidence="4" type="ORF">GXW71_06350</name>
</gene>
<reference evidence="5" key="1">
    <citation type="journal article" date="2021" name="Syst. Appl. Microbiol.">
        <title>Roseomonas hellenica sp. nov., isolated from roots of wild-growing Alkanna tinctoria.</title>
        <authorList>
            <person name="Rat A."/>
            <person name="Naranjo H.D."/>
            <person name="Lebbe L."/>
            <person name="Cnockaert M."/>
            <person name="Krigas N."/>
            <person name="Grigoriadou K."/>
            <person name="Maloupa E."/>
            <person name="Willems A."/>
        </authorList>
    </citation>
    <scope>NUCLEOTIDE SEQUENCE [LARGE SCALE GENOMIC DNA]</scope>
    <source>
        <strain evidence="5">LMG 31523</strain>
    </source>
</reference>
<dbReference type="InterPro" id="IPR009270">
    <property type="entry name" value="DUF927"/>
</dbReference>
<dbReference type="SUPFAM" id="SSF52540">
    <property type="entry name" value="P-loop containing nucleoside triphosphate hydrolases"/>
    <property type="match status" value="1"/>
</dbReference>
<keyword evidence="2" id="KW-0472">Membrane</keyword>
<feature type="coiled-coil region" evidence="1">
    <location>
        <begin position="372"/>
        <end position="399"/>
    </location>
</feature>
<keyword evidence="2" id="KW-0812">Transmembrane</keyword>
<dbReference type="Pfam" id="PF06048">
    <property type="entry name" value="DUF927"/>
    <property type="match status" value="1"/>
</dbReference>
<proteinExistence type="predicted"/>
<accession>A0ABS5EVJ3</accession>
<evidence type="ECO:0000313" key="5">
    <source>
        <dbReference type="Proteomes" id="UP001196870"/>
    </source>
</evidence>